<name>A0ABN8SQ85_9CNID</name>
<comment type="caution">
    <text evidence="2">The sequence shown here is derived from an EMBL/GenBank/DDBJ whole genome shotgun (WGS) entry which is preliminary data.</text>
</comment>
<evidence type="ECO:0000313" key="2">
    <source>
        <dbReference type="EMBL" id="CAH3193759.1"/>
    </source>
</evidence>
<feature type="compositionally biased region" description="Low complexity" evidence="1">
    <location>
        <begin position="39"/>
        <end position="52"/>
    </location>
</feature>
<dbReference type="EMBL" id="CALNXI010003586">
    <property type="protein sequence ID" value="CAH3193759.1"/>
    <property type="molecule type" value="Genomic_DNA"/>
</dbReference>
<evidence type="ECO:0000313" key="3">
    <source>
        <dbReference type="Proteomes" id="UP001159427"/>
    </source>
</evidence>
<sequence length="144" mass="15474">MESDESERQKKLEAGKEKLKMFQKKKSGTGTKKKKKKGTSSTSGSGQSPSPGGKERRRRSTSQDRGAKPLAEVAAAGQEKGAHREGEDVEVEEISQADTDRDAPSIASELGSPIPFDAEQEQNSQSGSYVSGSEYTSGEEYSEV</sequence>
<proteinExistence type="predicted"/>
<evidence type="ECO:0000256" key="1">
    <source>
        <dbReference type="SAM" id="MobiDB-lite"/>
    </source>
</evidence>
<keyword evidence="3" id="KW-1185">Reference proteome</keyword>
<accession>A0ABN8SQ85</accession>
<dbReference type="Proteomes" id="UP001159427">
    <property type="component" value="Unassembled WGS sequence"/>
</dbReference>
<organism evidence="2 3">
    <name type="scientific">Porites evermanni</name>
    <dbReference type="NCBI Taxonomy" id="104178"/>
    <lineage>
        <taxon>Eukaryota</taxon>
        <taxon>Metazoa</taxon>
        <taxon>Cnidaria</taxon>
        <taxon>Anthozoa</taxon>
        <taxon>Hexacorallia</taxon>
        <taxon>Scleractinia</taxon>
        <taxon>Fungiina</taxon>
        <taxon>Poritidae</taxon>
        <taxon>Porites</taxon>
    </lineage>
</organism>
<gene>
    <name evidence="2" type="ORF">PEVE_00026445</name>
</gene>
<feature type="compositionally biased region" description="Basic residues" evidence="1">
    <location>
        <begin position="21"/>
        <end position="38"/>
    </location>
</feature>
<feature type="compositionally biased region" description="Basic and acidic residues" evidence="1">
    <location>
        <begin position="1"/>
        <end position="20"/>
    </location>
</feature>
<feature type="compositionally biased region" description="Low complexity" evidence="1">
    <location>
        <begin position="126"/>
        <end position="144"/>
    </location>
</feature>
<protein>
    <submittedName>
        <fullName evidence="2">Uncharacterized protein</fullName>
    </submittedName>
</protein>
<reference evidence="2 3" key="1">
    <citation type="submission" date="2022-05" db="EMBL/GenBank/DDBJ databases">
        <authorList>
            <consortium name="Genoscope - CEA"/>
            <person name="William W."/>
        </authorList>
    </citation>
    <scope>NUCLEOTIDE SEQUENCE [LARGE SCALE GENOMIC DNA]</scope>
</reference>
<feature type="region of interest" description="Disordered" evidence="1">
    <location>
        <begin position="1"/>
        <end position="144"/>
    </location>
</feature>